<dbReference type="EMBL" id="WWCX01000001">
    <property type="protein sequence ID" value="MYM92489.1"/>
    <property type="molecule type" value="Genomic_DNA"/>
</dbReference>
<dbReference type="RefSeq" id="WP_161081754.1">
    <property type="nucleotide sequence ID" value="NZ_WWCX01000001.1"/>
</dbReference>
<evidence type="ECO:0000313" key="2">
    <source>
        <dbReference type="Proteomes" id="UP000447355"/>
    </source>
</evidence>
<name>A0A845GIJ2_9BURK</name>
<dbReference type="AlphaFoldDB" id="A0A845GIJ2"/>
<proteinExistence type="predicted"/>
<accession>A0A845GIJ2</accession>
<sequence>MSIQVGSLLLAVVSLIANLLALGYTVMVHRRAAYIRTELAELNSVGCDVWVAKHVARWERGELKMVSSRRDSGPTTHFIEPLPGWRISLDGELARRRGEQ</sequence>
<protein>
    <submittedName>
        <fullName evidence="1">Uncharacterized protein</fullName>
    </submittedName>
</protein>
<organism evidence="1 2">
    <name type="scientific">Duganella vulcania</name>
    <dbReference type="NCBI Taxonomy" id="2692166"/>
    <lineage>
        <taxon>Bacteria</taxon>
        <taxon>Pseudomonadati</taxon>
        <taxon>Pseudomonadota</taxon>
        <taxon>Betaproteobacteria</taxon>
        <taxon>Burkholderiales</taxon>
        <taxon>Oxalobacteraceae</taxon>
        <taxon>Telluria group</taxon>
        <taxon>Duganella</taxon>
    </lineage>
</organism>
<gene>
    <name evidence="1" type="ORF">GTP90_01285</name>
</gene>
<reference evidence="1" key="1">
    <citation type="submission" date="2019-12" db="EMBL/GenBank/DDBJ databases">
        <title>Novel species isolated from a subtropical stream in China.</title>
        <authorList>
            <person name="Lu H."/>
        </authorList>
    </citation>
    <scope>NUCLEOTIDE SEQUENCE [LARGE SCALE GENOMIC DNA]</scope>
    <source>
        <strain evidence="1">FT81W</strain>
    </source>
</reference>
<dbReference type="Proteomes" id="UP000447355">
    <property type="component" value="Unassembled WGS sequence"/>
</dbReference>
<evidence type="ECO:0000313" key="1">
    <source>
        <dbReference type="EMBL" id="MYM92489.1"/>
    </source>
</evidence>
<comment type="caution">
    <text evidence="1">The sequence shown here is derived from an EMBL/GenBank/DDBJ whole genome shotgun (WGS) entry which is preliminary data.</text>
</comment>